<evidence type="ECO:0000256" key="3">
    <source>
        <dbReference type="ARBA" id="ARBA00022692"/>
    </source>
</evidence>
<protein>
    <recommendedName>
        <fullName evidence="10">Palmitoyltransferase</fullName>
        <ecNumber evidence="10">2.3.1.225</ecNumber>
    </recommendedName>
</protein>
<dbReference type="PROSITE" id="PS50216">
    <property type="entry name" value="DHHC"/>
    <property type="match status" value="1"/>
</dbReference>
<evidence type="ECO:0000256" key="4">
    <source>
        <dbReference type="ARBA" id="ARBA00022989"/>
    </source>
</evidence>
<evidence type="ECO:0000256" key="5">
    <source>
        <dbReference type="ARBA" id="ARBA00023136"/>
    </source>
</evidence>
<keyword evidence="4 10" id="KW-1133">Transmembrane helix</keyword>
<dbReference type="GO" id="GO:0006612">
    <property type="term" value="P:protein targeting to membrane"/>
    <property type="evidence" value="ECO:0007669"/>
    <property type="project" value="TreeGrafter"/>
</dbReference>
<dbReference type="Proteomes" id="UP000267821">
    <property type="component" value="Unassembled WGS sequence"/>
</dbReference>
<dbReference type="InterPro" id="IPR001594">
    <property type="entry name" value="Palmitoyltrfase_DHHC"/>
</dbReference>
<feature type="transmembrane region" description="Helical" evidence="10">
    <location>
        <begin position="78"/>
        <end position="97"/>
    </location>
</feature>
<evidence type="ECO:0000313" key="12">
    <source>
        <dbReference type="EMBL" id="RPB20917.1"/>
    </source>
</evidence>
<dbReference type="FunCoup" id="A0A3N4LDG1">
    <property type="interactions" value="24"/>
</dbReference>
<comment type="catalytic activity">
    <reaction evidence="9 10">
        <text>L-cysteinyl-[protein] + hexadecanoyl-CoA = S-hexadecanoyl-L-cysteinyl-[protein] + CoA</text>
        <dbReference type="Rhea" id="RHEA:36683"/>
        <dbReference type="Rhea" id="RHEA-COMP:10131"/>
        <dbReference type="Rhea" id="RHEA-COMP:11032"/>
        <dbReference type="ChEBI" id="CHEBI:29950"/>
        <dbReference type="ChEBI" id="CHEBI:57287"/>
        <dbReference type="ChEBI" id="CHEBI:57379"/>
        <dbReference type="ChEBI" id="CHEBI:74151"/>
        <dbReference type="EC" id="2.3.1.225"/>
    </reaction>
</comment>
<dbReference type="PANTHER" id="PTHR22883">
    <property type="entry name" value="ZINC FINGER DHHC DOMAIN CONTAINING PROTEIN"/>
    <property type="match status" value="1"/>
</dbReference>
<feature type="transmembrane region" description="Helical" evidence="10">
    <location>
        <begin position="201"/>
        <end position="227"/>
    </location>
</feature>
<evidence type="ECO:0000256" key="10">
    <source>
        <dbReference type="RuleBase" id="RU079119"/>
    </source>
</evidence>
<dbReference type="InParanoid" id="A0A3N4LDG1"/>
<comment type="similarity">
    <text evidence="10">Belongs to the DHHC palmitoyltransferase family.</text>
</comment>
<evidence type="ECO:0000256" key="7">
    <source>
        <dbReference type="ARBA" id="ARBA00023288"/>
    </source>
</evidence>
<evidence type="ECO:0000313" key="13">
    <source>
        <dbReference type="Proteomes" id="UP000267821"/>
    </source>
</evidence>
<dbReference type="GO" id="GO:0019706">
    <property type="term" value="F:protein-cysteine S-palmitoyltransferase activity"/>
    <property type="evidence" value="ECO:0007669"/>
    <property type="project" value="UniProtKB-EC"/>
</dbReference>
<dbReference type="AlphaFoldDB" id="A0A3N4LDG1"/>
<keyword evidence="6" id="KW-0564">Palmitate</keyword>
<dbReference type="GO" id="GO:0005794">
    <property type="term" value="C:Golgi apparatus"/>
    <property type="evidence" value="ECO:0007669"/>
    <property type="project" value="TreeGrafter"/>
</dbReference>
<dbReference type="EC" id="2.3.1.225" evidence="10"/>
<feature type="transmembrane region" description="Helical" evidence="10">
    <location>
        <begin position="6"/>
        <end position="27"/>
    </location>
</feature>
<keyword evidence="7" id="KW-0449">Lipoprotein</keyword>
<dbReference type="EMBL" id="ML121566">
    <property type="protein sequence ID" value="RPB20917.1"/>
    <property type="molecule type" value="Genomic_DNA"/>
</dbReference>
<keyword evidence="2 10" id="KW-0808">Transferase</keyword>
<dbReference type="PANTHER" id="PTHR22883:SF480">
    <property type="entry name" value="PALMITOYLTRANSFERASE SWF1"/>
    <property type="match status" value="1"/>
</dbReference>
<reference evidence="12 13" key="1">
    <citation type="journal article" date="2018" name="Nat. Ecol. Evol.">
        <title>Pezizomycetes genomes reveal the molecular basis of ectomycorrhizal truffle lifestyle.</title>
        <authorList>
            <person name="Murat C."/>
            <person name="Payen T."/>
            <person name="Noel B."/>
            <person name="Kuo A."/>
            <person name="Morin E."/>
            <person name="Chen J."/>
            <person name="Kohler A."/>
            <person name="Krizsan K."/>
            <person name="Balestrini R."/>
            <person name="Da Silva C."/>
            <person name="Montanini B."/>
            <person name="Hainaut M."/>
            <person name="Levati E."/>
            <person name="Barry K.W."/>
            <person name="Belfiori B."/>
            <person name="Cichocki N."/>
            <person name="Clum A."/>
            <person name="Dockter R.B."/>
            <person name="Fauchery L."/>
            <person name="Guy J."/>
            <person name="Iotti M."/>
            <person name="Le Tacon F."/>
            <person name="Lindquist E.A."/>
            <person name="Lipzen A."/>
            <person name="Malagnac F."/>
            <person name="Mello A."/>
            <person name="Molinier V."/>
            <person name="Miyauchi S."/>
            <person name="Poulain J."/>
            <person name="Riccioni C."/>
            <person name="Rubini A."/>
            <person name="Sitrit Y."/>
            <person name="Splivallo R."/>
            <person name="Traeger S."/>
            <person name="Wang M."/>
            <person name="Zifcakova L."/>
            <person name="Wipf D."/>
            <person name="Zambonelli A."/>
            <person name="Paolocci F."/>
            <person name="Nowrousian M."/>
            <person name="Ottonello S."/>
            <person name="Baldrian P."/>
            <person name="Spatafora J.W."/>
            <person name="Henrissat B."/>
            <person name="Nagy L.G."/>
            <person name="Aury J.M."/>
            <person name="Wincker P."/>
            <person name="Grigoriev I.V."/>
            <person name="Bonfante P."/>
            <person name="Martin F.M."/>
        </authorList>
    </citation>
    <scope>NUCLEOTIDE SEQUENCE [LARGE SCALE GENOMIC DNA]</scope>
    <source>
        <strain evidence="12 13">ATCC MYA-4762</strain>
    </source>
</reference>
<feature type="domain" description="Palmitoyltransferase DHHC" evidence="11">
    <location>
        <begin position="155"/>
        <end position="296"/>
    </location>
</feature>
<evidence type="ECO:0000256" key="9">
    <source>
        <dbReference type="ARBA" id="ARBA00048048"/>
    </source>
</evidence>
<name>A0A3N4LDG1_9PEZI</name>
<sequence>MGPLGQVFSIIGGLSFLTLVALFGHIPQLRNTPVGWTQRFLLKTIPRWLYKLDYAITGGCCFSSASRFGSYLMNDKHPLVLIFYLALVTGGLGMFVYSGWTYLSLKHKFLVPLFSTLPYIGMYYASTSDPGMITKDNHFYAMRAYPYDRINFQPGVVCRTCLLYKPARSKHCGICKGCVAKHDHHCIWINNCVGHKNTRHFLAFLTLTNIFLTYGSILSHSIMNIFIQSLLPQNRKVSDLPWSLYFKGWGVGFIQVTPLAAVFLLSTLCGILSYCFTIYHFYLIWAGTTTNETFKWSDWAEDIRSGEIYIATASSPLYSTRVPQPLPPTAEENFRAEAEADGFLLQNLTEPTVPWRKQARQVLARVPIGGDPGRLPKELTWKKCEGLREVENMYDLGWKENLRMVLWPKEI</sequence>
<feature type="transmembrane region" description="Helical" evidence="10">
    <location>
        <begin position="248"/>
        <end position="274"/>
    </location>
</feature>
<evidence type="ECO:0000256" key="2">
    <source>
        <dbReference type="ARBA" id="ARBA00022679"/>
    </source>
</evidence>
<evidence type="ECO:0000256" key="8">
    <source>
        <dbReference type="ARBA" id="ARBA00023315"/>
    </source>
</evidence>
<comment type="subcellular location">
    <subcellularLocation>
        <location evidence="1">Membrane</location>
        <topology evidence="1">Multi-pass membrane protein</topology>
    </subcellularLocation>
</comment>
<dbReference type="STRING" id="1051890.A0A3N4LDG1"/>
<dbReference type="OrthoDB" id="9909019at2759"/>
<keyword evidence="5 10" id="KW-0472">Membrane</keyword>
<proteinExistence type="inferred from homology"/>
<organism evidence="12 13">
    <name type="scientific">Terfezia boudieri ATCC MYA-4762</name>
    <dbReference type="NCBI Taxonomy" id="1051890"/>
    <lineage>
        <taxon>Eukaryota</taxon>
        <taxon>Fungi</taxon>
        <taxon>Dikarya</taxon>
        <taxon>Ascomycota</taxon>
        <taxon>Pezizomycotina</taxon>
        <taxon>Pezizomycetes</taxon>
        <taxon>Pezizales</taxon>
        <taxon>Pezizaceae</taxon>
        <taxon>Terfezia</taxon>
    </lineage>
</organism>
<evidence type="ECO:0000259" key="11">
    <source>
        <dbReference type="Pfam" id="PF01529"/>
    </source>
</evidence>
<comment type="domain">
    <text evidence="10">The DHHC domain is required for palmitoyltransferase activity.</text>
</comment>
<dbReference type="GO" id="GO:0005783">
    <property type="term" value="C:endoplasmic reticulum"/>
    <property type="evidence" value="ECO:0007669"/>
    <property type="project" value="TreeGrafter"/>
</dbReference>
<keyword evidence="13" id="KW-1185">Reference proteome</keyword>
<dbReference type="Pfam" id="PF01529">
    <property type="entry name" value="DHHC"/>
    <property type="match status" value="1"/>
</dbReference>
<keyword evidence="8 10" id="KW-0012">Acyltransferase</keyword>
<gene>
    <name evidence="12" type="ORF">L211DRAFT_828709</name>
</gene>
<dbReference type="GO" id="GO:0016020">
    <property type="term" value="C:membrane"/>
    <property type="evidence" value="ECO:0007669"/>
    <property type="project" value="UniProtKB-SubCell"/>
</dbReference>
<dbReference type="InterPro" id="IPR039859">
    <property type="entry name" value="PFA4/ZDH16/20/ERF2-like"/>
</dbReference>
<evidence type="ECO:0000256" key="1">
    <source>
        <dbReference type="ARBA" id="ARBA00004141"/>
    </source>
</evidence>
<accession>A0A3N4LDG1</accession>
<keyword evidence="3 10" id="KW-0812">Transmembrane</keyword>
<evidence type="ECO:0000256" key="6">
    <source>
        <dbReference type="ARBA" id="ARBA00023139"/>
    </source>
</evidence>